<organism evidence="2 3">
    <name type="scientific">Thalassolituus maritimus</name>
    <dbReference type="NCBI Taxonomy" id="484498"/>
    <lineage>
        <taxon>Bacteria</taxon>
        <taxon>Pseudomonadati</taxon>
        <taxon>Pseudomonadota</taxon>
        <taxon>Gammaproteobacteria</taxon>
        <taxon>Oceanospirillales</taxon>
        <taxon>Oceanospirillaceae</taxon>
        <taxon>Thalassolituus</taxon>
    </lineage>
</organism>
<keyword evidence="1" id="KW-0812">Transmembrane</keyword>
<proteinExistence type="predicted"/>
<protein>
    <submittedName>
        <fullName evidence="2">Uncharacterized protein</fullName>
    </submittedName>
</protein>
<feature type="transmembrane region" description="Helical" evidence="1">
    <location>
        <begin position="12"/>
        <end position="35"/>
    </location>
</feature>
<dbReference type="RefSeq" id="WP_076517302.1">
    <property type="nucleotide sequence ID" value="NZ_FTOH01000010.1"/>
</dbReference>
<keyword evidence="1" id="KW-0472">Membrane</keyword>
<dbReference type="STRING" id="484498.SAMN05421686_11037"/>
<accession>A0A1N7PK77</accession>
<keyword evidence="1" id="KW-1133">Transmembrane helix</keyword>
<evidence type="ECO:0000313" key="2">
    <source>
        <dbReference type="EMBL" id="SIT11014.1"/>
    </source>
</evidence>
<evidence type="ECO:0000256" key="1">
    <source>
        <dbReference type="SAM" id="Phobius"/>
    </source>
</evidence>
<gene>
    <name evidence="2" type="ORF">SAMN05421686_11037</name>
</gene>
<dbReference type="InterPro" id="IPR054636">
    <property type="entry name" value="CydP"/>
</dbReference>
<sequence length="67" mass="7433">MKQRRPIFSIPLVRELTAVLIIKLALVFLIAHFFFSDPVIVGDEGQGLQEHFGLDKPSVSDSLGDPL</sequence>
<name>A0A1N7PK77_9GAMM</name>
<evidence type="ECO:0000313" key="3">
    <source>
        <dbReference type="Proteomes" id="UP000185639"/>
    </source>
</evidence>
<dbReference type="EMBL" id="FTOH01000010">
    <property type="protein sequence ID" value="SIT11014.1"/>
    <property type="molecule type" value="Genomic_DNA"/>
</dbReference>
<keyword evidence="3" id="KW-1185">Reference proteome</keyword>
<dbReference type="Proteomes" id="UP000185639">
    <property type="component" value="Unassembled WGS sequence"/>
</dbReference>
<dbReference type="NCBIfam" id="NF045611">
    <property type="entry name" value="small_CydP"/>
    <property type="match status" value="1"/>
</dbReference>
<reference evidence="3" key="1">
    <citation type="submission" date="2017-01" db="EMBL/GenBank/DDBJ databases">
        <authorList>
            <person name="Varghese N."/>
            <person name="Submissions S."/>
        </authorList>
    </citation>
    <scope>NUCLEOTIDE SEQUENCE [LARGE SCALE GENOMIC DNA]</scope>
    <source>
        <strain evidence="3">DSM 24913</strain>
    </source>
</reference>
<dbReference type="AlphaFoldDB" id="A0A1N7PK77"/>